<dbReference type="GO" id="GO:0003677">
    <property type="term" value="F:DNA binding"/>
    <property type="evidence" value="ECO:0007669"/>
    <property type="project" value="UniProtKB-KW"/>
</dbReference>
<dbReference type="RefSeq" id="WP_344937004.1">
    <property type="nucleotide sequence ID" value="NZ_BAAAZR010000002.1"/>
</dbReference>
<dbReference type="PANTHER" id="PTHR30146:SF138">
    <property type="entry name" value="TRANSCRIPTIONAL REGULATORY PROTEIN"/>
    <property type="match status" value="1"/>
</dbReference>
<dbReference type="InterPro" id="IPR010982">
    <property type="entry name" value="Lambda_DNA-bd_dom_sf"/>
</dbReference>
<dbReference type="InterPro" id="IPR000843">
    <property type="entry name" value="HTH_LacI"/>
</dbReference>
<evidence type="ECO:0000259" key="5">
    <source>
        <dbReference type="PROSITE" id="PS50932"/>
    </source>
</evidence>
<sequence>MTDAPESPVAPRPSTIHAVAALAGVSPSTVSRALNSPDMVRQATRQRVLASVERLGYQPNRAARSLVLGRTATLGLIVPDIANPFYAPFVKVVHSHVREAEYALFLGDTDEDLATEVALARAMARQVDGLLLCSPRMPGARLRSIAATVPLVVANRLSRTVPSIAMDFGPGIGQAVMHVHALGHRHCVFLSGPRDSWSNQQRSRTFASACHRLGIELTVLGPYEPFFGGGYRGADEALATGATAMFAYNDLVALGVMSRLAARGVRVPEEISVIGFDDIPMASMTSPPLTTVVMPIAAVAKASASILLSLLAGTVPRRPAGKELATRLVIRDTTGTAAVPSTRSVVPGRGGTERGTARPRS</sequence>
<dbReference type="SMART" id="SM00354">
    <property type="entry name" value="HTH_LACI"/>
    <property type="match status" value="1"/>
</dbReference>
<dbReference type="CDD" id="cd06267">
    <property type="entry name" value="PBP1_LacI_sugar_binding-like"/>
    <property type="match status" value="1"/>
</dbReference>
<name>A0ABP7HS57_9ACTN</name>
<dbReference type="InterPro" id="IPR046335">
    <property type="entry name" value="LacI/GalR-like_sensor"/>
</dbReference>
<organism evidence="6 7">
    <name type="scientific">Sphaerisporangium flaviroseum</name>
    <dbReference type="NCBI Taxonomy" id="509199"/>
    <lineage>
        <taxon>Bacteria</taxon>
        <taxon>Bacillati</taxon>
        <taxon>Actinomycetota</taxon>
        <taxon>Actinomycetes</taxon>
        <taxon>Streptosporangiales</taxon>
        <taxon>Streptosporangiaceae</taxon>
        <taxon>Sphaerisporangium</taxon>
    </lineage>
</organism>
<evidence type="ECO:0000256" key="1">
    <source>
        <dbReference type="ARBA" id="ARBA00023015"/>
    </source>
</evidence>
<dbReference type="Pfam" id="PF00356">
    <property type="entry name" value="LacI"/>
    <property type="match status" value="1"/>
</dbReference>
<accession>A0ABP7HS57</accession>
<evidence type="ECO:0000256" key="2">
    <source>
        <dbReference type="ARBA" id="ARBA00023125"/>
    </source>
</evidence>
<protein>
    <submittedName>
        <fullName evidence="6">LacI family DNA-binding transcriptional regulator</fullName>
    </submittedName>
</protein>
<dbReference type="PROSITE" id="PS50932">
    <property type="entry name" value="HTH_LACI_2"/>
    <property type="match status" value="1"/>
</dbReference>
<feature type="compositionally biased region" description="Basic and acidic residues" evidence="4">
    <location>
        <begin position="351"/>
        <end position="361"/>
    </location>
</feature>
<keyword evidence="7" id="KW-1185">Reference proteome</keyword>
<feature type="domain" description="HTH lacI-type" evidence="5">
    <location>
        <begin position="14"/>
        <end position="68"/>
    </location>
</feature>
<keyword evidence="2 6" id="KW-0238">DNA-binding</keyword>
<dbReference type="InterPro" id="IPR028082">
    <property type="entry name" value="Peripla_BP_I"/>
</dbReference>
<dbReference type="CDD" id="cd01392">
    <property type="entry name" value="HTH_LacI"/>
    <property type="match status" value="1"/>
</dbReference>
<evidence type="ECO:0000256" key="3">
    <source>
        <dbReference type="ARBA" id="ARBA00023163"/>
    </source>
</evidence>
<dbReference type="Pfam" id="PF13377">
    <property type="entry name" value="Peripla_BP_3"/>
    <property type="match status" value="1"/>
</dbReference>
<proteinExistence type="predicted"/>
<feature type="region of interest" description="Disordered" evidence="4">
    <location>
        <begin position="340"/>
        <end position="361"/>
    </location>
</feature>
<reference evidence="7" key="1">
    <citation type="journal article" date="2019" name="Int. J. Syst. Evol. Microbiol.">
        <title>The Global Catalogue of Microorganisms (GCM) 10K type strain sequencing project: providing services to taxonomists for standard genome sequencing and annotation.</title>
        <authorList>
            <consortium name="The Broad Institute Genomics Platform"/>
            <consortium name="The Broad Institute Genome Sequencing Center for Infectious Disease"/>
            <person name="Wu L."/>
            <person name="Ma J."/>
        </authorList>
    </citation>
    <scope>NUCLEOTIDE SEQUENCE [LARGE SCALE GENOMIC DNA]</scope>
    <source>
        <strain evidence="7">JCM 16908</strain>
    </source>
</reference>
<evidence type="ECO:0000313" key="7">
    <source>
        <dbReference type="Proteomes" id="UP001500888"/>
    </source>
</evidence>
<dbReference type="SUPFAM" id="SSF53822">
    <property type="entry name" value="Periplasmic binding protein-like I"/>
    <property type="match status" value="1"/>
</dbReference>
<keyword evidence="1" id="KW-0805">Transcription regulation</keyword>
<keyword evidence="3" id="KW-0804">Transcription</keyword>
<evidence type="ECO:0000256" key="4">
    <source>
        <dbReference type="SAM" id="MobiDB-lite"/>
    </source>
</evidence>
<dbReference type="EMBL" id="BAAAZR010000002">
    <property type="protein sequence ID" value="GAA3800299.1"/>
    <property type="molecule type" value="Genomic_DNA"/>
</dbReference>
<comment type="caution">
    <text evidence="6">The sequence shown here is derived from an EMBL/GenBank/DDBJ whole genome shotgun (WGS) entry which is preliminary data.</text>
</comment>
<evidence type="ECO:0000313" key="6">
    <source>
        <dbReference type="EMBL" id="GAA3800299.1"/>
    </source>
</evidence>
<dbReference type="SUPFAM" id="SSF47413">
    <property type="entry name" value="lambda repressor-like DNA-binding domains"/>
    <property type="match status" value="1"/>
</dbReference>
<dbReference type="PANTHER" id="PTHR30146">
    <property type="entry name" value="LACI-RELATED TRANSCRIPTIONAL REPRESSOR"/>
    <property type="match status" value="1"/>
</dbReference>
<gene>
    <name evidence="6" type="ORF">GCM10022226_19850</name>
</gene>
<dbReference type="Proteomes" id="UP001500888">
    <property type="component" value="Unassembled WGS sequence"/>
</dbReference>
<dbReference type="Gene3D" id="3.40.50.2300">
    <property type="match status" value="2"/>
</dbReference>
<dbReference type="Gene3D" id="1.10.260.40">
    <property type="entry name" value="lambda repressor-like DNA-binding domains"/>
    <property type="match status" value="1"/>
</dbReference>